<comment type="caution">
    <text evidence="2">The sequence shown here is derived from an EMBL/GenBank/DDBJ whole genome shotgun (WGS) entry which is preliminary data.</text>
</comment>
<organism evidence="2 3">
    <name type="scientific">Micromonospora maritima</name>
    <dbReference type="NCBI Taxonomy" id="986711"/>
    <lineage>
        <taxon>Bacteria</taxon>
        <taxon>Bacillati</taxon>
        <taxon>Actinomycetota</taxon>
        <taxon>Actinomycetes</taxon>
        <taxon>Micromonosporales</taxon>
        <taxon>Micromonosporaceae</taxon>
        <taxon>Micromonospora</taxon>
    </lineage>
</organism>
<protein>
    <submittedName>
        <fullName evidence="2">Uncharacterized protein</fullName>
    </submittedName>
</protein>
<accession>A0ABW7ZLG0</accession>
<gene>
    <name evidence="2" type="ORF">ACIBP4_10630</name>
</gene>
<reference evidence="2 3" key="1">
    <citation type="submission" date="2024-10" db="EMBL/GenBank/DDBJ databases">
        <title>The Natural Products Discovery Center: Release of the First 8490 Sequenced Strains for Exploring Actinobacteria Biosynthetic Diversity.</title>
        <authorList>
            <person name="Kalkreuter E."/>
            <person name="Kautsar S.A."/>
            <person name="Yang D."/>
            <person name="Bader C.D."/>
            <person name="Teijaro C.N."/>
            <person name="Fluegel L."/>
            <person name="Davis C.M."/>
            <person name="Simpson J.R."/>
            <person name="Lauterbach L."/>
            <person name="Steele A.D."/>
            <person name="Gui C."/>
            <person name="Meng S."/>
            <person name="Li G."/>
            <person name="Viehrig K."/>
            <person name="Ye F."/>
            <person name="Su P."/>
            <person name="Kiefer A.F."/>
            <person name="Nichols A."/>
            <person name="Cepeda A.J."/>
            <person name="Yan W."/>
            <person name="Fan B."/>
            <person name="Jiang Y."/>
            <person name="Adhikari A."/>
            <person name="Zheng C.-J."/>
            <person name="Schuster L."/>
            <person name="Cowan T.M."/>
            <person name="Smanski M.J."/>
            <person name="Chevrette M.G."/>
            <person name="De Carvalho L.P.S."/>
            <person name="Shen B."/>
        </authorList>
    </citation>
    <scope>NUCLEOTIDE SEQUENCE [LARGE SCALE GENOMIC DNA]</scope>
    <source>
        <strain evidence="2 3">NPDC049845</strain>
    </source>
</reference>
<proteinExistence type="predicted"/>
<dbReference type="EMBL" id="JBITLE010000003">
    <property type="protein sequence ID" value="MFI7262742.1"/>
    <property type="molecule type" value="Genomic_DNA"/>
</dbReference>
<evidence type="ECO:0000313" key="2">
    <source>
        <dbReference type="EMBL" id="MFI7262742.1"/>
    </source>
</evidence>
<evidence type="ECO:0000313" key="3">
    <source>
        <dbReference type="Proteomes" id="UP001612812"/>
    </source>
</evidence>
<dbReference type="Proteomes" id="UP001612812">
    <property type="component" value="Unassembled WGS sequence"/>
</dbReference>
<name>A0ABW7ZLG0_9ACTN</name>
<keyword evidence="3" id="KW-1185">Reference proteome</keyword>
<dbReference type="RefSeq" id="WP_396768728.1">
    <property type="nucleotide sequence ID" value="NZ_JBITLA010000003.1"/>
</dbReference>
<evidence type="ECO:0000256" key="1">
    <source>
        <dbReference type="SAM" id="MobiDB-lite"/>
    </source>
</evidence>
<sequence>MAISHLSILSRHLVGGPISGSADAAPIALLTSKDAREYRQSPELPPIGPSGSKL</sequence>
<feature type="region of interest" description="Disordered" evidence="1">
    <location>
        <begin position="35"/>
        <end position="54"/>
    </location>
</feature>